<dbReference type="Pfam" id="PF22564">
    <property type="entry name" value="HAAS"/>
    <property type="match status" value="1"/>
</dbReference>
<organism evidence="3 4">
    <name type="scientific">Candidatus Blautia gallistercoris</name>
    <dbReference type="NCBI Taxonomy" id="2838490"/>
    <lineage>
        <taxon>Bacteria</taxon>
        <taxon>Bacillati</taxon>
        <taxon>Bacillota</taxon>
        <taxon>Clostridia</taxon>
        <taxon>Lachnospirales</taxon>
        <taxon>Lachnospiraceae</taxon>
        <taxon>Blautia</taxon>
    </lineage>
</organism>
<sequence>MSREEFLQILGNKLSGFLSEAQIQSHLQYYSQYITDEVRKGRSEEEVIASLGDPRLIARTLIDASEASGSQGYGTYQEYQEREEPRQQTTPQRNRHILDLSAWYGKLLLILGAVLLIALVVTILSVLLPVILIIVLVSVAARYFRRR</sequence>
<feature type="transmembrane region" description="Helical" evidence="2">
    <location>
        <begin position="126"/>
        <end position="144"/>
    </location>
</feature>
<reference evidence="3" key="2">
    <citation type="submission" date="2021-04" db="EMBL/GenBank/DDBJ databases">
        <authorList>
            <person name="Gilroy R."/>
        </authorList>
    </citation>
    <scope>NUCLEOTIDE SEQUENCE</scope>
    <source>
        <strain evidence="3">ChiSjej1B19-8411</strain>
    </source>
</reference>
<keyword evidence="2" id="KW-1133">Transmembrane helix</keyword>
<comment type="caution">
    <text evidence="3">The sequence shown here is derived from an EMBL/GenBank/DDBJ whole genome shotgun (WGS) entry which is preliminary data.</text>
</comment>
<accession>A0A9D1WJA9</accession>
<gene>
    <name evidence="3" type="ORF">IAA45_11115</name>
</gene>
<protein>
    <submittedName>
        <fullName evidence="3">DUF1700 domain-containing protein</fullName>
    </submittedName>
</protein>
<keyword evidence="2" id="KW-0812">Transmembrane</keyword>
<evidence type="ECO:0000313" key="4">
    <source>
        <dbReference type="Proteomes" id="UP000886817"/>
    </source>
</evidence>
<dbReference type="AlphaFoldDB" id="A0A9D1WJA9"/>
<evidence type="ECO:0000313" key="3">
    <source>
        <dbReference type="EMBL" id="HIX60246.1"/>
    </source>
</evidence>
<reference evidence="3" key="1">
    <citation type="journal article" date="2021" name="PeerJ">
        <title>Extensive microbial diversity within the chicken gut microbiome revealed by metagenomics and culture.</title>
        <authorList>
            <person name="Gilroy R."/>
            <person name="Ravi A."/>
            <person name="Getino M."/>
            <person name="Pursley I."/>
            <person name="Horton D.L."/>
            <person name="Alikhan N.F."/>
            <person name="Baker D."/>
            <person name="Gharbi K."/>
            <person name="Hall N."/>
            <person name="Watson M."/>
            <person name="Adriaenssens E.M."/>
            <person name="Foster-Nyarko E."/>
            <person name="Jarju S."/>
            <person name="Secka A."/>
            <person name="Antonio M."/>
            <person name="Oren A."/>
            <person name="Chaudhuri R.R."/>
            <person name="La Ragione R."/>
            <person name="Hildebrand F."/>
            <person name="Pallen M.J."/>
        </authorList>
    </citation>
    <scope>NUCLEOTIDE SEQUENCE</scope>
    <source>
        <strain evidence="3">ChiSjej1B19-8411</strain>
    </source>
</reference>
<keyword evidence="2" id="KW-0472">Membrane</keyword>
<feature type="region of interest" description="Disordered" evidence="1">
    <location>
        <begin position="68"/>
        <end position="92"/>
    </location>
</feature>
<dbReference type="Proteomes" id="UP000886817">
    <property type="component" value="Unassembled WGS sequence"/>
</dbReference>
<dbReference type="EMBL" id="DXEX01000237">
    <property type="protein sequence ID" value="HIX60246.1"/>
    <property type="molecule type" value="Genomic_DNA"/>
</dbReference>
<proteinExistence type="predicted"/>
<evidence type="ECO:0000256" key="1">
    <source>
        <dbReference type="SAM" id="MobiDB-lite"/>
    </source>
</evidence>
<evidence type="ECO:0000256" key="2">
    <source>
        <dbReference type="SAM" id="Phobius"/>
    </source>
</evidence>
<name>A0A9D1WJA9_9FIRM</name>